<dbReference type="AlphaFoldDB" id="A0A1H2YF00"/>
<name>A0A1H2YF00_9RHOB</name>
<dbReference type="EMBL" id="FNMZ01000003">
    <property type="protein sequence ID" value="SDX03756.1"/>
    <property type="molecule type" value="Genomic_DNA"/>
</dbReference>
<dbReference type="EC" id="4.2.1.96" evidence="4"/>
<dbReference type="InterPro" id="IPR036428">
    <property type="entry name" value="PCD_sf"/>
</dbReference>
<dbReference type="Gene3D" id="3.30.1360.20">
    <property type="entry name" value="Transcriptional coactivator/pterin dehydratase"/>
    <property type="match status" value="1"/>
</dbReference>
<organism evidence="5 6">
    <name type="scientific">Albimonas donghaensis</name>
    <dbReference type="NCBI Taxonomy" id="356660"/>
    <lineage>
        <taxon>Bacteria</taxon>
        <taxon>Pseudomonadati</taxon>
        <taxon>Pseudomonadota</taxon>
        <taxon>Alphaproteobacteria</taxon>
        <taxon>Rhodobacterales</taxon>
        <taxon>Paracoccaceae</taxon>
        <taxon>Albimonas</taxon>
    </lineage>
</organism>
<comment type="catalytic activity">
    <reaction evidence="1 4">
        <text>(4aS,6R)-4a-hydroxy-L-erythro-5,6,7,8-tetrahydrobiopterin = (6R)-L-erythro-6,7-dihydrobiopterin + H2O</text>
        <dbReference type="Rhea" id="RHEA:11920"/>
        <dbReference type="ChEBI" id="CHEBI:15377"/>
        <dbReference type="ChEBI" id="CHEBI:15642"/>
        <dbReference type="ChEBI" id="CHEBI:43120"/>
        <dbReference type="EC" id="4.2.1.96"/>
    </reaction>
</comment>
<reference evidence="5 6" key="1">
    <citation type="submission" date="2016-10" db="EMBL/GenBank/DDBJ databases">
        <authorList>
            <person name="de Groot N.N."/>
        </authorList>
    </citation>
    <scope>NUCLEOTIDE SEQUENCE [LARGE SCALE GENOMIC DNA]</scope>
    <source>
        <strain evidence="5 6">DSM 17890</strain>
    </source>
</reference>
<gene>
    <name evidence="5" type="ORF">SAMN05444336_103107</name>
</gene>
<keyword evidence="3 4" id="KW-0456">Lyase</keyword>
<evidence type="ECO:0000256" key="3">
    <source>
        <dbReference type="ARBA" id="ARBA00023239"/>
    </source>
</evidence>
<evidence type="ECO:0000256" key="4">
    <source>
        <dbReference type="HAMAP-Rule" id="MF_00434"/>
    </source>
</evidence>
<protein>
    <recommendedName>
        <fullName evidence="4">Putative pterin-4-alpha-carbinolamine dehydratase</fullName>
        <shortName evidence="4">PHS</shortName>
        <ecNumber evidence="4">4.2.1.96</ecNumber>
    </recommendedName>
    <alternativeName>
        <fullName evidence="4">4-alpha-hydroxy-tetrahydropterin dehydratase</fullName>
    </alternativeName>
    <alternativeName>
        <fullName evidence="4">Pterin carbinolamine dehydratase</fullName>
        <shortName evidence="4">PCD</shortName>
    </alternativeName>
</protein>
<sequence>MRPAKLEGEPRAAALASLLAAGWTEAEDRDALIKRFVFRDFSEAFGWMTRVAMVAETLDHHPEWSNVHRAVEVELTTHDAGGVTGLDVEMAAAMDRLAGLA</sequence>
<evidence type="ECO:0000256" key="2">
    <source>
        <dbReference type="ARBA" id="ARBA00006472"/>
    </source>
</evidence>
<dbReference type="CDD" id="cd00914">
    <property type="entry name" value="PCD_DCoH_subfamily_b"/>
    <property type="match status" value="1"/>
</dbReference>
<evidence type="ECO:0000313" key="5">
    <source>
        <dbReference type="EMBL" id="SDX03756.1"/>
    </source>
</evidence>
<dbReference type="SUPFAM" id="SSF55248">
    <property type="entry name" value="PCD-like"/>
    <property type="match status" value="1"/>
</dbReference>
<keyword evidence="6" id="KW-1185">Reference proteome</keyword>
<dbReference type="PANTHER" id="PTHR12599">
    <property type="entry name" value="PTERIN-4-ALPHA-CARBINOLAMINE DEHYDRATASE"/>
    <property type="match status" value="1"/>
</dbReference>
<dbReference type="OrthoDB" id="9794987at2"/>
<dbReference type="STRING" id="356660.SAMN05444336_103107"/>
<comment type="similarity">
    <text evidence="2 4">Belongs to the pterin-4-alpha-carbinolamine dehydratase family.</text>
</comment>
<dbReference type="Proteomes" id="UP000199118">
    <property type="component" value="Unassembled WGS sequence"/>
</dbReference>
<dbReference type="PANTHER" id="PTHR12599:SF0">
    <property type="entry name" value="PTERIN-4-ALPHA-CARBINOLAMINE DEHYDRATASE"/>
    <property type="match status" value="1"/>
</dbReference>
<dbReference type="GO" id="GO:0006729">
    <property type="term" value="P:tetrahydrobiopterin biosynthetic process"/>
    <property type="evidence" value="ECO:0007669"/>
    <property type="project" value="InterPro"/>
</dbReference>
<dbReference type="NCBIfam" id="NF002018">
    <property type="entry name" value="PRK00823.1-3"/>
    <property type="match status" value="1"/>
</dbReference>
<evidence type="ECO:0000256" key="1">
    <source>
        <dbReference type="ARBA" id="ARBA00001554"/>
    </source>
</evidence>
<accession>A0A1H2YF00</accession>
<dbReference type="InterPro" id="IPR001533">
    <property type="entry name" value="Pterin_deHydtase"/>
</dbReference>
<dbReference type="HAMAP" id="MF_00434">
    <property type="entry name" value="Pterin_4_alpha"/>
    <property type="match status" value="1"/>
</dbReference>
<evidence type="ECO:0000313" key="6">
    <source>
        <dbReference type="Proteomes" id="UP000199118"/>
    </source>
</evidence>
<dbReference type="GO" id="GO:0008124">
    <property type="term" value="F:4-alpha-hydroxytetrahydrobiopterin dehydratase activity"/>
    <property type="evidence" value="ECO:0007669"/>
    <property type="project" value="UniProtKB-UniRule"/>
</dbReference>
<proteinExistence type="inferred from homology"/>
<dbReference type="RefSeq" id="WP_092681270.1">
    <property type="nucleotide sequence ID" value="NZ_FNMZ01000003.1"/>
</dbReference>
<dbReference type="Pfam" id="PF01329">
    <property type="entry name" value="Pterin_4a"/>
    <property type="match status" value="1"/>
</dbReference>